<dbReference type="AlphaFoldDB" id="A0A511AUR5"/>
<dbReference type="InterPro" id="IPR013154">
    <property type="entry name" value="ADH-like_N"/>
</dbReference>
<evidence type="ECO:0000313" key="5">
    <source>
        <dbReference type="Proteomes" id="UP000321662"/>
    </source>
</evidence>
<proteinExistence type="predicted"/>
<dbReference type="InterPro" id="IPR011032">
    <property type="entry name" value="GroES-like_sf"/>
</dbReference>
<dbReference type="SUPFAM" id="SSF51735">
    <property type="entry name" value="NAD(P)-binding Rossmann-fold domains"/>
    <property type="match status" value="1"/>
</dbReference>
<dbReference type="Pfam" id="PF08240">
    <property type="entry name" value="ADH_N"/>
    <property type="match status" value="1"/>
</dbReference>
<keyword evidence="1" id="KW-0521">NADP</keyword>
<accession>A0A511AUR5</accession>
<keyword evidence="2" id="KW-0560">Oxidoreductase</keyword>
<dbReference type="NCBIfam" id="TIGR02824">
    <property type="entry name" value="quinone_pig3"/>
    <property type="match status" value="1"/>
</dbReference>
<dbReference type="RefSeq" id="WP_146924750.1">
    <property type="nucleotide sequence ID" value="NZ_BJUY01000023.1"/>
</dbReference>
<dbReference type="Pfam" id="PF00107">
    <property type="entry name" value="ADH_zinc_N"/>
    <property type="match status" value="1"/>
</dbReference>
<dbReference type="GO" id="GO:0070402">
    <property type="term" value="F:NADPH binding"/>
    <property type="evidence" value="ECO:0007669"/>
    <property type="project" value="TreeGrafter"/>
</dbReference>
<dbReference type="EMBL" id="BJUY01000023">
    <property type="protein sequence ID" value="GEK91940.1"/>
    <property type="molecule type" value="Genomic_DNA"/>
</dbReference>
<evidence type="ECO:0000259" key="3">
    <source>
        <dbReference type="SMART" id="SM00829"/>
    </source>
</evidence>
<name>A0A511AUR5_9LACT</name>
<protein>
    <submittedName>
        <fullName evidence="4">Alcohol dehydrogenase</fullName>
    </submittedName>
</protein>
<sequence length="327" mass="35737">MKAWSIKKPGGRDVLQQIDVLKPVPKQGELLIEVKAAGINRTDTLTRQNETLAASYPILGVEISGVVVENQSTDPKLNAGTRVCGLVNHGGYGEYAIMPADRAMILPDELSFSEGAAIPEVFLTAYQTIYWLGELDKKEKILIHAAGSGVGTAAIQLARQLSQANIFATAGKTEKLNMARTLGANVTVNYKEESFSERVNTVTDGTGVDVILDFVGASYWEMNMASCAVDARWILIGTLGGSEVANVSLNHLMKKRIALKATLLTPRSDEYKARLSQEFAEMAMPLFQEKKLKPVIHKVLPFAELKEAHRIIENDENIGKIILKVSE</sequence>
<dbReference type="InterPro" id="IPR036291">
    <property type="entry name" value="NAD(P)-bd_dom_sf"/>
</dbReference>
<evidence type="ECO:0000256" key="1">
    <source>
        <dbReference type="ARBA" id="ARBA00022857"/>
    </source>
</evidence>
<evidence type="ECO:0000256" key="2">
    <source>
        <dbReference type="ARBA" id="ARBA00023002"/>
    </source>
</evidence>
<dbReference type="SUPFAM" id="SSF50129">
    <property type="entry name" value="GroES-like"/>
    <property type="match status" value="1"/>
</dbReference>
<keyword evidence="5" id="KW-1185">Reference proteome</keyword>
<dbReference type="CDD" id="cd05276">
    <property type="entry name" value="p53_inducible_oxidoreductase"/>
    <property type="match status" value="1"/>
</dbReference>
<dbReference type="InterPro" id="IPR013149">
    <property type="entry name" value="ADH-like_C"/>
</dbReference>
<dbReference type="InterPro" id="IPR014189">
    <property type="entry name" value="Quinone_OxRdtase_PIG3"/>
</dbReference>
<evidence type="ECO:0000313" key="4">
    <source>
        <dbReference type="EMBL" id="GEK91940.1"/>
    </source>
</evidence>
<dbReference type="PANTHER" id="PTHR48106">
    <property type="entry name" value="QUINONE OXIDOREDUCTASE PIG3-RELATED"/>
    <property type="match status" value="1"/>
</dbReference>
<dbReference type="Proteomes" id="UP000321662">
    <property type="component" value="Unassembled WGS sequence"/>
</dbReference>
<dbReference type="Gene3D" id="3.40.50.720">
    <property type="entry name" value="NAD(P)-binding Rossmann-like Domain"/>
    <property type="match status" value="1"/>
</dbReference>
<gene>
    <name evidence="4" type="ORF">AKA01nite_15620</name>
</gene>
<dbReference type="Gene3D" id="3.90.180.10">
    <property type="entry name" value="Medium-chain alcohol dehydrogenases, catalytic domain"/>
    <property type="match status" value="1"/>
</dbReference>
<dbReference type="InterPro" id="IPR020843">
    <property type="entry name" value="ER"/>
</dbReference>
<dbReference type="OrthoDB" id="9792162at2"/>
<reference evidence="4 5" key="1">
    <citation type="submission" date="2019-07" db="EMBL/GenBank/DDBJ databases">
        <title>Whole genome shotgun sequence of Alkalibacterium kapii NBRC 103247.</title>
        <authorList>
            <person name="Hosoyama A."/>
            <person name="Uohara A."/>
            <person name="Ohji S."/>
            <person name="Ichikawa N."/>
        </authorList>
    </citation>
    <scope>NUCLEOTIDE SEQUENCE [LARGE SCALE GENOMIC DNA]</scope>
    <source>
        <strain evidence="4 5">NBRC 103247</strain>
    </source>
</reference>
<organism evidence="4 5">
    <name type="scientific">Alkalibacterium kapii</name>
    <dbReference type="NCBI Taxonomy" id="426704"/>
    <lineage>
        <taxon>Bacteria</taxon>
        <taxon>Bacillati</taxon>
        <taxon>Bacillota</taxon>
        <taxon>Bacilli</taxon>
        <taxon>Lactobacillales</taxon>
        <taxon>Carnobacteriaceae</taxon>
        <taxon>Alkalibacterium</taxon>
    </lineage>
</organism>
<dbReference type="GO" id="GO:0016651">
    <property type="term" value="F:oxidoreductase activity, acting on NAD(P)H"/>
    <property type="evidence" value="ECO:0007669"/>
    <property type="project" value="TreeGrafter"/>
</dbReference>
<dbReference type="SMART" id="SM00829">
    <property type="entry name" value="PKS_ER"/>
    <property type="match status" value="1"/>
</dbReference>
<dbReference type="PANTHER" id="PTHR48106:SF18">
    <property type="entry name" value="QUINONE OXIDOREDUCTASE PIG3"/>
    <property type="match status" value="1"/>
</dbReference>
<comment type="caution">
    <text evidence="4">The sequence shown here is derived from an EMBL/GenBank/DDBJ whole genome shotgun (WGS) entry which is preliminary data.</text>
</comment>
<feature type="domain" description="Enoyl reductase (ER)" evidence="3">
    <location>
        <begin position="10"/>
        <end position="323"/>
    </location>
</feature>